<feature type="compositionally biased region" description="Gly residues" evidence="1">
    <location>
        <begin position="43"/>
        <end position="55"/>
    </location>
</feature>
<evidence type="ECO:0000313" key="3">
    <source>
        <dbReference type="Proteomes" id="UP000297245"/>
    </source>
</evidence>
<evidence type="ECO:0000256" key="1">
    <source>
        <dbReference type="SAM" id="MobiDB-lite"/>
    </source>
</evidence>
<gene>
    <name evidence="2" type="ORF">K435DRAFT_813625</name>
</gene>
<keyword evidence="3" id="KW-1185">Reference proteome</keyword>
<sequence length="184" mass="20755">MGQLSAPLRIGMCVTVGREEVEEKERVGRTEGNEELIVEERTGGGIIGGTGGGADEGLTFKGITGGLRGGAGGIKKGQNENEKELYQGKEKDVKQKWEEKHKGEQKRDEEEHPKRNEKKKRNEKEKEVMTLREREDPNQKKIDVTAPQDWHAKGREKKRPVPKVEETDETPQGHFQECEPSRSK</sequence>
<feature type="compositionally biased region" description="Gly residues" evidence="1">
    <location>
        <begin position="63"/>
        <end position="75"/>
    </location>
</feature>
<accession>A0A4S8KL62</accession>
<reference evidence="2 3" key="1">
    <citation type="journal article" date="2019" name="Nat. Ecol. Evol.">
        <title>Megaphylogeny resolves global patterns of mushroom evolution.</title>
        <authorList>
            <person name="Varga T."/>
            <person name="Krizsan K."/>
            <person name="Foldi C."/>
            <person name="Dima B."/>
            <person name="Sanchez-Garcia M."/>
            <person name="Sanchez-Ramirez S."/>
            <person name="Szollosi G.J."/>
            <person name="Szarkandi J.G."/>
            <person name="Papp V."/>
            <person name="Albert L."/>
            <person name="Andreopoulos W."/>
            <person name="Angelini C."/>
            <person name="Antonin V."/>
            <person name="Barry K.W."/>
            <person name="Bougher N.L."/>
            <person name="Buchanan P."/>
            <person name="Buyck B."/>
            <person name="Bense V."/>
            <person name="Catcheside P."/>
            <person name="Chovatia M."/>
            <person name="Cooper J."/>
            <person name="Damon W."/>
            <person name="Desjardin D."/>
            <person name="Finy P."/>
            <person name="Geml J."/>
            <person name="Haridas S."/>
            <person name="Hughes K."/>
            <person name="Justo A."/>
            <person name="Karasinski D."/>
            <person name="Kautmanova I."/>
            <person name="Kiss B."/>
            <person name="Kocsube S."/>
            <person name="Kotiranta H."/>
            <person name="LaButti K.M."/>
            <person name="Lechner B.E."/>
            <person name="Liimatainen K."/>
            <person name="Lipzen A."/>
            <person name="Lukacs Z."/>
            <person name="Mihaltcheva S."/>
            <person name="Morgado L.N."/>
            <person name="Niskanen T."/>
            <person name="Noordeloos M.E."/>
            <person name="Ohm R.A."/>
            <person name="Ortiz-Santana B."/>
            <person name="Ovrebo C."/>
            <person name="Racz N."/>
            <person name="Riley R."/>
            <person name="Savchenko A."/>
            <person name="Shiryaev A."/>
            <person name="Soop K."/>
            <person name="Spirin V."/>
            <person name="Szebenyi C."/>
            <person name="Tomsovsky M."/>
            <person name="Tulloss R.E."/>
            <person name="Uehling J."/>
            <person name="Grigoriev I.V."/>
            <person name="Vagvolgyi C."/>
            <person name="Papp T."/>
            <person name="Martin F.M."/>
            <person name="Miettinen O."/>
            <person name="Hibbett D.S."/>
            <person name="Nagy L.G."/>
        </authorList>
    </citation>
    <scope>NUCLEOTIDE SEQUENCE [LARGE SCALE GENOMIC DNA]</scope>
    <source>
        <strain evidence="2 3">CBS 962.96</strain>
    </source>
</reference>
<protein>
    <submittedName>
        <fullName evidence="2">Uncharacterized protein</fullName>
    </submittedName>
</protein>
<feature type="region of interest" description="Disordered" evidence="1">
    <location>
        <begin position="22"/>
        <end position="184"/>
    </location>
</feature>
<proteinExistence type="predicted"/>
<dbReference type="AlphaFoldDB" id="A0A4S8KL62"/>
<name>A0A4S8KL62_DENBC</name>
<evidence type="ECO:0000313" key="2">
    <source>
        <dbReference type="EMBL" id="THU76203.1"/>
    </source>
</evidence>
<organism evidence="2 3">
    <name type="scientific">Dendrothele bispora (strain CBS 962.96)</name>
    <dbReference type="NCBI Taxonomy" id="1314807"/>
    <lineage>
        <taxon>Eukaryota</taxon>
        <taxon>Fungi</taxon>
        <taxon>Dikarya</taxon>
        <taxon>Basidiomycota</taxon>
        <taxon>Agaricomycotina</taxon>
        <taxon>Agaricomycetes</taxon>
        <taxon>Agaricomycetidae</taxon>
        <taxon>Agaricales</taxon>
        <taxon>Agaricales incertae sedis</taxon>
        <taxon>Dendrothele</taxon>
    </lineage>
</organism>
<dbReference type="EMBL" id="ML181088">
    <property type="protein sequence ID" value="THU76203.1"/>
    <property type="molecule type" value="Genomic_DNA"/>
</dbReference>
<feature type="compositionally biased region" description="Basic and acidic residues" evidence="1">
    <location>
        <begin position="22"/>
        <end position="42"/>
    </location>
</feature>
<feature type="compositionally biased region" description="Basic and acidic residues" evidence="1">
    <location>
        <begin position="77"/>
        <end position="143"/>
    </location>
</feature>
<dbReference type="Proteomes" id="UP000297245">
    <property type="component" value="Unassembled WGS sequence"/>
</dbReference>